<comment type="caution">
    <text evidence="3">The sequence shown here is derived from an EMBL/GenBank/DDBJ whole genome shotgun (WGS) entry which is preliminary data.</text>
</comment>
<keyword evidence="4" id="KW-1185">Reference proteome</keyword>
<keyword evidence="2" id="KW-1133">Transmembrane helix</keyword>
<protein>
    <recommendedName>
        <fullName evidence="5">DUF4386 family protein</fullName>
    </recommendedName>
</protein>
<feature type="transmembrane region" description="Helical" evidence="2">
    <location>
        <begin position="29"/>
        <end position="50"/>
    </location>
</feature>
<evidence type="ECO:0000313" key="3">
    <source>
        <dbReference type="EMBL" id="MBB3041388.1"/>
    </source>
</evidence>
<feature type="transmembrane region" description="Helical" evidence="2">
    <location>
        <begin position="77"/>
        <end position="98"/>
    </location>
</feature>
<name>A0A7W4Z022_9ACTN</name>
<feature type="compositionally biased region" description="Polar residues" evidence="1">
    <location>
        <begin position="1"/>
        <end position="19"/>
    </location>
</feature>
<dbReference type="EMBL" id="JACHWR010000001">
    <property type="protein sequence ID" value="MBB3041388.1"/>
    <property type="molecule type" value="Genomic_DNA"/>
</dbReference>
<organism evidence="3 4">
    <name type="scientific">Nocardioides soli</name>
    <dbReference type="NCBI Taxonomy" id="1036020"/>
    <lineage>
        <taxon>Bacteria</taxon>
        <taxon>Bacillati</taxon>
        <taxon>Actinomycetota</taxon>
        <taxon>Actinomycetes</taxon>
        <taxon>Propionibacteriales</taxon>
        <taxon>Nocardioidaceae</taxon>
        <taxon>Nocardioides</taxon>
    </lineage>
</organism>
<evidence type="ECO:0000313" key="4">
    <source>
        <dbReference type="Proteomes" id="UP000589626"/>
    </source>
</evidence>
<dbReference type="RefSeq" id="WP_221199515.1">
    <property type="nucleotide sequence ID" value="NZ_JACHWR010000001.1"/>
</dbReference>
<sequence length="236" mass="24245">MTTHVTTDNPVRSDVSTLTPRPAGASRSWAFAGIGAGLAGIGTIVSSSMIDAVYDKSLFGDPQGMADKLADQTPQILAFHVFTVVGALLLVVFAAGLFRRLRDGLGDRSAAPLVAFGGLLGTAVVAVIGSGLDTEFVFGIGADEQMIEPVNAVMFNHWTGTIPWCWVLAGLAGLATFTASRAGAVPRWIGRTGLVLGGLTVVIGVSPAQYMAGATGPLLVLVAALGFALGDRAYRS</sequence>
<dbReference type="AlphaFoldDB" id="A0A7W4Z022"/>
<feature type="transmembrane region" description="Helical" evidence="2">
    <location>
        <begin position="188"/>
        <end position="205"/>
    </location>
</feature>
<evidence type="ECO:0000256" key="2">
    <source>
        <dbReference type="SAM" id="Phobius"/>
    </source>
</evidence>
<feature type="transmembrane region" description="Helical" evidence="2">
    <location>
        <begin position="110"/>
        <end position="132"/>
    </location>
</feature>
<keyword evidence="2" id="KW-0812">Transmembrane</keyword>
<accession>A0A7W4Z022</accession>
<reference evidence="3 4" key="1">
    <citation type="submission" date="2020-08" db="EMBL/GenBank/DDBJ databases">
        <title>Sequencing the genomes of 1000 actinobacteria strains.</title>
        <authorList>
            <person name="Klenk H.-P."/>
        </authorList>
    </citation>
    <scope>NUCLEOTIDE SEQUENCE [LARGE SCALE GENOMIC DNA]</scope>
    <source>
        <strain evidence="3 4">DSM 105498</strain>
    </source>
</reference>
<keyword evidence="2" id="KW-0472">Membrane</keyword>
<feature type="transmembrane region" description="Helical" evidence="2">
    <location>
        <begin position="152"/>
        <end position="176"/>
    </location>
</feature>
<dbReference type="Proteomes" id="UP000589626">
    <property type="component" value="Unassembled WGS sequence"/>
</dbReference>
<evidence type="ECO:0008006" key="5">
    <source>
        <dbReference type="Google" id="ProtNLM"/>
    </source>
</evidence>
<feature type="transmembrane region" description="Helical" evidence="2">
    <location>
        <begin position="211"/>
        <end position="230"/>
    </location>
</feature>
<gene>
    <name evidence="3" type="ORF">FHU40_001189</name>
</gene>
<evidence type="ECO:0000256" key="1">
    <source>
        <dbReference type="SAM" id="MobiDB-lite"/>
    </source>
</evidence>
<proteinExistence type="predicted"/>
<feature type="region of interest" description="Disordered" evidence="1">
    <location>
        <begin position="1"/>
        <end position="23"/>
    </location>
</feature>